<dbReference type="FunFam" id="3.40.50.720:FF:000019">
    <property type="entry name" value="Glycerol-3-phosphate dehydrogenase [NAD(P)+]"/>
    <property type="match status" value="1"/>
</dbReference>
<comment type="subcellular location">
    <subcellularLocation>
        <location evidence="13">Cytoplasm</location>
    </subcellularLocation>
</comment>
<keyword evidence="4 13" id="KW-0560">Oxidoreductase</keyword>
<dbReference type="RefSeq" id="WP_038267756.1">
    <property type="nucleotide sequence ID" value="NZ_FSRH01000003.1"/>
</dbReference>
<comment type="caution">
    <text evidence="20">The sequence shown here is derived from an EMBL/GenBank/DDBJ whole genome shotgun (WGS) entry which is preliminary data.</text>
</comment>
<feature type="binding site" evidence="13">
    <location>
        <position position="138"/>
    </location>
    <ligand>
        <name>NADPH</name>
        <dbReference type="ChEBI" id="CHEBI:57783"/>
    </ligand>
</feature>
<dbReference type="OrthoDB" id="9812273at2"/>
<dbReference type="EC" id="1.1.1.94" evidence="10 13"/>
<accession>A0A069RID1</accession>
<feature type="binding site" evidence="13">
    <location>
        <position position="11"/>
    </location>
    <ligand>
        <name>NADPH</name>
        <dbReference type="ChEBI" id="CHEBI:57783"/>
    </ligand>
</feature>
<feature type="binding site" evidence="13">
    <location>
        <position position="279"/>
    </location>
    <ligand>
        <name>NADPH</name>
        <dbReference type="ChEBI" id="CHEBI:57783"/>
    </ligand>
</feature>
<feature type="active site" description="Proton acceptor" evidence="13 14">
    <location>
        <position position="189"/>
    </location>
</feature>
<evidence type="ECO:0000256" key="10">
    <source>
        <dbReference type="ARBA" id="ARBA00066687"/>
    </source>
</evidence>
<feature type="binding site" evidence="13">
    <location>
        <position position="189"/>
    </location>
    <ligand>
        <name>sn-glycerol 3-phosphate</name>
        <dbReference type="ChEBI" id="CHEBI:57597"/>
    </ligand>
</feature>
<organism evidence="20 21">
    <name type="scientific">Peptoclostridium litorale DSM 5388</name>
    <dbReference type="NCBI Taxonomy" id="1121324"/>
    <lineage>
        <taxon>Bacteria</taxon>
        <taxon>Bacillati</taxon>
        <taxon>Bacillota</taxon>
        <taxon>Clostridia</taxon>
        <taxon>Peptostreptococcales</taxon>
        <taxon>Peptoclostridiaceae</taxon>
        <taxon>Peptoclostridium</taxon>
    </lineage>
</organism>
<feature type="binding site" evidence="13">
    <location>
        <position position="136"/>
    </location>
    <ligand>
        <name>sn-glycerol 3-phosphate</name>
        <dbReference type="ChEBI" id="CHEBI:57597"/>
    </ligand>
</feature>
<feature type="binding site" evidence="13">
    <location>
        <position position="277"/>
    </location>
    <ligand>
        <name>NADPH</name>
        <dbReference type="ChEBI" id="CHEBI:57783"/>
    </ligand>
</feature>
<feature type="binding site" evidence="13">
    <location>
        <position position="252"/>
    </location>
    <ligand>
        <name>sn-glycerol 3-phosphate</name>
        <dbReference type="ChEBI" id="CHEBI:57597"/>
    </ligand>
</feature>
<dbReference type="InterPro" id="IPR011128">
    <property type="entry name" value="G3P_DH_NAD-dep_N"/>
</dbReference>
<dbReference type="PRINTS" id="PR00077">
    <property type="entry name" value="GPDHDRGNASE"/>
</dbReference>
<dbReference type="PROSITE" id="PS00957">
    <property type="entry name" value="NAD_G3PDH"/>
    <property type="match status" value="1"/>
</dbReference>
<dbReference type="SUPFAM" id="SSF51735">
    <property type="entry name" value="NAD(P)-binding Rossmann-fold domains"/>
    <property type="match status" value="1"/>
</dbReference>
<dbReference type="GO" id="GO:0005975">
    <property type="term" value="P:carbohydrate metabolic process"/>
    <property type="evidence" value="ECO:0007669"/>
    <property type="project" value="InterPro"/>
</dbReference>
<keyword evidence="5 13" id="KW-0520">NAD</keyword>
<keyword evidence="7 13" id="KW-0594">Phospholipid biosynthesis</keyword>
<dbReference type="HAMAP" id="MF_00394">
    <property type="entry name" value="NAD_Glyc3P_dehydrog"/>
    <property type="match status" value="1"/>
</dbReference>
<dbReference type="NCBIfam" id="NF000940">
    <property type="entry name" value="PRK00094.1-2"/>
    <property type="match status" value="1"/>
</dbReference>
<reference evidence="20 21" key="1">
    <citation type="submission" date="2014-03" db="EMBL/GenBank/DDBJ databases">
        <title>Genome sequence of Clostridium litorale W6, DSM 5388.</title>
        <authorList>
            <person name="Poehlein A."/>
            <person name="Jagirdar A."/>
            <person name="Khonsari B."/>
            <person name="Chibani C.M."/>
            <person name="Gutierrez Gutierrez D.A."/>
            <person name="Davydova E."/>
            <person name="Alghaithi H.S."/>
            <person name="Nair K.P."/>
            <person name="Dhamotharan K."/>
            <person name="Chandran L."/>
            <person name="G W."/>
            <person name="Daniel R."/>
        </authorList>
    </citation>
    <scope>NUCLEOTIDE SEQUENCE [LARGE SCALE GENOMIC DNA]</scope>
    <source>
        <strain evidence="20 21">W6</strain>
    </source>
</reference>
<dbReference type="InterPro" id="IPR006168">
    <property type="entry name" value="G3P_DH_NAD-dep"/>
</dbReference>
<sequence length="335" mass="36004">MDKICILGAGSWGSALGILLAKKGYAVQMWTNEESQCEDVNKTRENIDFLPGVIIPQNMNLNIDMQDSIKGAKAIVMAVPSQAVREVVRLAKPYISKDQIIVNVAKGLERGTNLRISQVVEEELEENSFAVLSGPSHAEEVAKDVPTTVVVASNDMDVAEVVQDMFISPKFRVYTNADLVGVELGGSLKNIIAFAAGVSDGLGYGDNTKAALMTRGLTEIVRLGVAMGAKAETFSGLSGIGDLIVTCTSMHSRNRRAGILIGQGKSLEEALAEVKMVVEGVEAAKVAYGLSMKYDVEMPITSELYGVLFSGKDVKKSVIDLMMRSKTHEIEDLSI</sequence>
<dbReference type="GO" id="GO:0046168">
    <property type="term" value="P:glycerol-3-phosphate catabolic process"/>
    <property type="evidence" value="ECO:0007669"/>
    <property type="project" value="InterPro"/>
</dbReference>
<dbReference type="UniPathway" id="UPA00940"/>
<evidence type="ECO:0000256" key="2">
    <source>
        <dbReference type="ARBA" id="ARBA00022516"/>
    </source>
</evidence>
<dbReference type="GO" id="GO:0006650">
    <property type="term" value="P:glycerophospholipid metabolic process"/>
    <property type="evidence" value="ECO:0007669"/>
    <property type="project" value="UniProtKB-UniRule"/>
</dbReference>
<feature type="domain" description="Glycerol-3-phosphate dehydrogenase NAD-dependent C-terminal" evidence="19">
    <location>
        <begin position="178"/>
        <end position="317"/>
    </location>
</feature>
<proteinExistence type="inferred from homology"/>
<feature type="binding site" evidence="16">
    <location>
        <position position="253"/>
    </location>
    <ligand>
        <name>NAD(+)</name>
        <dbReference type="ChEBI" id="CHEBI:57540"/>
    </ligand>
</feature>
<dbReference type="Gene3D" id="3.40.50.720">
    <property type="entry name" value="NAD(P)-binding Rossmann-like Domain"/>
    <property type="match status" value="1"/>
</dbReference>
<dbReference type="GO" id="GO:0141153">
    <property type="term" value="F:glycerol-3-phosphate dehydrogenase (NADP+) activity"/>
    <property type="evidence" value="ECO:0007669"/>
    <property type="project" value="RHEA"/>
</dbReference>
<feature type="binding site" evidence="13">
    <location>
        <position position="253"/>
    </location>
    <ligand>
        <name>NADPH</name>
        <dbReference type="ChEBI" id="CHEBI:57783"/>
    </ligand>
</feature>
<feature type="binding site" evidence="13">
    <location>
        <position position="134"/>
    </location>
    <ligand>
        <name>sn-glycerol 3-phosphate</name>
        <dbReference type="ChEBI" id="CHEBI:57597"/>
    </ligand>
</feature>
<feature type="binding site" evidence="13">
    <location>
        <position position="242"/>
    </location>
    <ligand>
        <name>sn-glycerol 3-phosphate</name>
        <dbReference type="ChEBI" id="CHEBI:57597"/>
    </ligand>
</feature>
<keyword evidence="13" id="KW-0547">Nucleotide-binding</keyword>
<evidence type="ECO:0000256" key="13">
    <source>
        <dbReference type="HAMAP-Rule" id="MF_00394"/>
    </source>
</evidence>
<dbReference type="FunFam" id="1.10.1040.10:FF:000001">
    <property type="entry name" value="Glycerol-3-phosphate dehydrogenase [NAD(P)+]"/>
    <property type="match status" value="1"/>
</dbReference>
<feature type="binding site" evidence="13">
    <location>
        <position position="12"/>
    </location>
    <ligand>
        <name>NADPH</name>
        <dbReference type="ChEBI" id="CHEBI:57783"/>
    </ligand>
</feature>
<evidence type="ECO:0000256" key="15">
    <source>
        <dbReference type="PIRSR" id="PIRSR000114-2"/>
    </source>
</evidence>
<dbReference type="EMBL" id="JJMM01000026">
    <property type="protein sequence ID" value="KDR94007.1"/>
    <property type="molecule type" value="Genomic_DNA"/>
</dbReference>
<dbReference type="InterPro" id="IPR013328">
    <property type="entry name" value="6PGD_dom2"/>
</dbReference>
<feature type="binding site" evidence="15">
    <location>
        <begin position="253"/>
        <end position="254"/>
    </location>
    <ligand>
        <name>substrate</name>
    </ligand>
</feature>
<dbReference type="Pfam" id="PF01210">
    <property type="entry name" value="NAD_Gly3P_dh_N"/>
    <property type="match status" value="1"/>
</dbReference>
<dbReference type="STRING" id="1121324.CLIT_23c02790"/>
<dbReference type="eggNOG" id="COG0240">
    <property type="taxonomic scope" value="Bacteria"/>
</dbReference>
<dbReference type="InterPro" id="IPR006109">
    <property type="entry name" value="G3P_DH_NAD-dep_C"/>
</dbReference>
<dbReference type="InterPro" id="IPR036291">
    <property type="entry name" value="NAD(P)-bd_dom_sf"/>
</dbReference>
<dbReference type="GO" id="GO:0141152">
    <property type="term" value="F:glycerol-3-phosphate dehydrogenase (NAD+) activity"/>
    <property type="evidence" value="ECO:0007669"/>
    <property type="project" value="RHEA"/>
</dbReference>
<dbReference type="Gene3D" id="1.10.1040.10">
    <property type="entry name" value="N-(1-d-carboxylethyl)-l-norvaline Dehydrogenase, domain 2"/>
    <property type="match status" value="1"/>
</dbReference>
<keyword evidence="2 13" id="KW-0444">Lipid biosynthesis</keyword>
<evidence type="ECO:0000256" key="16">
    <source>
        <dbReference type="PIRSR" id="PIRSR000114-3"/>
    </source>
</evidence>
<dbReference type="GO" id="GO:0008654">
    <property type="term" value="P:phospholipid biosynthetic process"/>
    <property type="evidence" value="ECO:0007669"/>
    <property type="project" value="UniProtKB-KW"/>
</dbReference>
<keyword evidence="6 13" id="KW-0443">Lipid metabolism</keyword>
<evidence type="ECO:0000259" key="19">
    <source>
        <dbReference type="Pfam" id="PF07479"/>
    </source>
</evidence>
<dbReference type="SUPFAM" id="SSF48179">
    <property type="entry name" value="6-phosphogluconate dehydrogenase C-terminal domain-like"/>
    <property type="match status" value="1"/>
</dbReference>
<comment type="similarity">
    <text evidence="1 13 17">Belongs to the NAD-dependent glycerol-3-phosphate dehydrogenase family.</text>
</comment>
<comment type="function">
    <text evidence="13">Catalyzes the reduction of the glycolytic intermediate dihydroxyacetone phosphate (DHAP) to sn-glycerol 3-phosphate (G3P), the key precursor for phospholipid synthesis.</text>
</comment>
<gene>
    <name evidence="13 20" type="primary">gpsA</name>
    <name evidence="20" type="ORF">CLIT_23c02790</name>
</gene>
<dbReference type="GO" id="GO:0046167">
    <property type="term" value="P:glycerol-3-phosphate biosynthetic process"/>
    <property type="evidence" value="ECO:0007669"/>
    <property type="project" value="UniProtKB-UniRule"/>
</dbReference>
<evidence type="ECO:0000256" key="4">
    <source>
        <dbReference type="ARBA" id="ARBA00023002"/>
    </source>
</evidence>
<feature type="binding site" evidence="13">
    <location>
        <position position="106"/>
    </location>
    <ligand>
        <name>NADPH</name>
        <dbReference type="ChEBI" id="CHEBI:57783"/>
    </ligand>
</feature>
<keyword evidence="8 13" id="KW-1208">Phospholipid metabolism</keyword>
<feature type="binding site" evidence="16">
    <location>
        <position position="138"/>
    </location>
    <ligand>
        <name>NAD(+)</name>
        <dbReference type="ChEBI" id="CHEBI:57540"/>
    </ligand>
</feature>
<evidence type="ECO:0000256" key="14">
    <source>
        <dbReference type="PIRSR" id="PIRSR000114-1"/>
    </source>
</evidence>
<dbReference type="Pfam" id="PF07479">
    <property type="entry name" value="NAD_Gly3P_dh_C"/>
    <property type="match status" value="1"/>
</dbReference>
<evidence type="ECO:0000256" key="11">
    <source>
        <dbReference type="ARBA" id="ARBA00069372"/>
    </source>
</evidence>
<dbReference type="PANTHER" id="PTHR11728">
    <property type="entry name" value="GLYCEROL-3-PHOSPHATE DEHYDROGENASE"/>
    <property type="match status" value="1"/>
</dbReference>
<comment type="catalytic activity">
    <reaction evidence="13">
        <text>sn-glycerol 3-phosphate + NAD(+) = dihydroxyacetone phosphate + NADH + H(+)</text>
        <dbReference type="Rhea" id="RHEA:11092"/>
        <dbReference type="ChEBI" id="CHEBI:15378"/>
        <dbReference type="ChEBI" id="CHEBI:57540"/>
        <dbReference type="ChEBI" id="CHEBI:57597"/>
        <dbReference type="ChEBI" id="CHEBI:57642"/>
        <dbReference type="ChEBI" id="CHEBI:57945"/>
        <dbReference type="EC" id="1.1.1.94"/>
    </reaction>
</comment>
<protein>
    <recommendedName>
        <fullName evidence="11 13">Glycerol-3-phosphate dehydrogenase [NAD(P)+]</fullName>
        <ecNumber evidence="10 13">1.1.1.94</ecNumber>
    </recommendedName>
    <alternativeName>
        <fullName evidence="13">NAD(P)(+)-dependent glycerol-3-phosphate dehydrogenase</fullName>
    </alternativeName>
    <alternativeName>
        <fullName evidence="12 13">NAD(P)H-dependent dihydroxyacetone-phosphate reductase</fullName>
    </alternativeName>
</protein>
<evidence type="ECO:0000256" key="12">
    <source>
        <dbReference type="ARBA" id="ARBA00080511"/>
    </source>
</evidence>
<dbReference type="GO" id="GO:0051287">
    <property type="term" value="F:NAD binding"/>
    <property type="evidence" value="ECO:0007669"/>
    <property type="project" value="InterPro"/>
</dbReference>
<feature type="domain" description="Glycerol-3-phosphate dehydrogenase NAD-dependent N-terminal" evidence="18">
    <location>
        <begin position="3"/>
        <end position="158"/>
    </location>
</feature>
<evidence type="ECO:0000256" key="17">
    <source>
        <dbReference type="RuleBase" id="RU000437"/>
    </source>
</evidence>
<dbReference type="NCBIfam" id="NF000942">
    <property type="entry name" value="PRK00094.1-4"/>
    <property type="match status" value="1"/>
</dbReference>
<evidence type="ECO:0000256" key="1">
    <source>
        <dbReference type="ARBA" id="ARBA00011009"/>
    </source>
</evidence>
<evidence type="ECO:0000256" key="3">
    <source>
        <dbReference type="ARBA" id="ARBA00022857"/>
    </source>
</evidence>
<comment type="caution">
    <text evidence="13">Lacks conserved residue(s) required for the propagation of feature annotation.</text>
</comment>
<dbReference type="InterPro" id="IPR008927">
    <property type="entry name" value="6-PGluconate_DH-like_C_sf"/>
</dbReference>
<evidence type="ECO:0000256" key="8">
    <source>
        <dbReference type="ARBA" id="ARBA00023264"/>
    </source>
</evidence>
<dbReference type="PANTHER" id="PTHR11728:SF1">
    <property type="entry name" value="GLYCEROL-3-PHOSPHATE DEHYDROGENASE [NAD(+)] 2, CHLOROPLASTIC"/>
    <property type="match status" value="1"/>
</dbReference>
<dbReference type="PIRSF" id="PIRSF000114">
    <property type="entry name" value="Glycerol-3-P_dh"/>
    <property type="match status" value="1"/>
</dbReference>
<feature type="binding site" evidence="15">
    <location>
        <position position="106"/>
    </location>
    <ligand>
        <name>substrate</name>
    </ligand>
</feature>
<feature type="binding site" evidence="13">
    <location>
        <position position="253"/>
    </location>
    <ligand>
        <name>sn-glycerol 3-phosphate</name>
        <dbReference type="ChEBI" id="CHEBI:57597"/>
    </ligand>
</feature>
<comment type="pathway">
    <text evidence="13">Membrane lipid metabolism; glycerophospholipid metabolism.</text>
</comment>
<evidence type="ECO:0000259" key="18">
    <source>
        <dbReference type="Pfam" id="PF01210"/>
    </source>
</evidence>
<feature type="binding site" evidence="16">
    <location>
        <begin position="8"/>
        <end position="13"/>
    </location>
    <ligand>
        <name>NAD(+)</name>
        <dbReference type="ChEBI" id="CHEBI:57540"/>
    </ligand>
</feature>
<keyword evidence="13" id="KW-0963">Cytoplasm</keyword>
<keyword evidence="21" id="KW-1185">Reference proteome</keyword>
<dbReference type="Proteomes" id="UP000027946">
    <property type="component" value="Unassembled WGS sequence"/>
</dbReference>
<evidence type="ECO:0000313" key="20">
    <source>
        <dbReference type="EMBL" id="KDR94007.1"/>
    </source>
</evidence>
<keyword evidence="3 13" id="KW-0521">NADP</keyword>
<evidence type="ECO:0000256" key="7">
    <source>
        <dbReference type="ARBA" id="ARBA00023209"/>
    </source>
</evidence>
<dbReference type="NCBIfam" id="NF000941">
    <property type="entry name" value="PRK00094.1-3"/>
    <property type="match status" value="1"/>
</dbReference>
<dbReference type="AlphaFoldDB" id="A0A069RID1"/>
<evidence type="ECO:0000256" key="9">
    <source>
        <dbReference type="ARBA" id="ARBA00052716"/>
    </source>
</evidence>
<feature type="binding site" evidence="13">
    <location>
        <position position="254"/>
    </location>
    <ligand>
        <name>sn-glycerol 3-phosphate</name>
        <dbReference type="ChEBI" id="CHEBI:57597"/>
    </ligand>
</feature>
<evidence type="ECO:0000256" key="6">
    <source>
        <dbReference type="ARBA" id="ARBA00023098"/>
    </source>
</evidence>
<comment type="catalytic activity">
    <reaction evidence="9">
        <text>sn-glycerol 3-phosphate + NADP(+) = dihydroxyacetone phosphate + NADPH + H(+)</text>
        <dbReference type="Rhea" id="RHEA:11096"/>
        <dbReference type="ChEBI" id="CHEBI:15378"/>
        <dbReference type="ChEBI" id="CHEBI:57597"/>
        <dbReference type="ChEBI" id="CHEBI:57642"/>
        <dbReference type="ChEBI" id="CHEBI:57783"/>
        <dbReference type="ChEBI" id="CHEBI:58349"/>
        <dbReference type="EC" id="1.1.1.94"/>
    </reaction>
    <physiologicalReaction direction="right-to-left" evidence="9">
        <dbReference type="Rhea" id="RHEA:11098"/>
    </physiologicalReaction>
</comment>
<evidence type="ECO:0000256" key="5">
    <source>
        <dbReference type="ARBA" id="ARBA00023027"/>
    </source>
</evidence>
<name>A0A069RID1_PEPLI</name>
<dbReference type="GO" id="GO:0005829">
    <property type="term" value="C:cytosol"/>
    <property type="evidence" value="ECO:0007669"/>
    <property type="project" value="TreeGrafter"/>
</dbReference>
<evidence type="ECO:0000313" key="21">
    <source>
        <dbReference type="Proteomes" id="UP000027946"/>
    </source>
</evidence>
<feature type="binding site" evidence="13">
    <location>
        <position position="106"/>
    </location>
    <ligand>
        <name>sn-glycerol 3-phosphate</name>
        <dbReference type="ChEBI" id="CHEBI:57597"/>
    </ligand>
</feature>